<protein>
    <submittedName>
        <fullName evidence="8">Tyrosine recombinase XerC</fullName>
    </submittedName>
</protein>
<dbReference type="AlphaFoldDB" id="A0A379ZYG1"/>
<dbReference type="PANTHER" id="PTHR30349">
    <property type="entry name" value="PHAGE INTEGRASE-RELATED"/>
    <property type="match status" value="1"/>
</dbReference>
<name>A0A379ZYG1_9GAMM</name>
<dbReference type="PROSITE" id="PS51900">
    <property type="entry name" value="CB"/>
    <property type="match status" value="1"/>
</dbReference>
<dbReference type="Pfam" id="PF00589">
    <property type="entry name" value="Phage_integrase"/>
    <property type="match status" value="1"/>
</dbReference>
<dbReference type="GO" id="GO:0006310">
    <property type="term" value="P:DNA recombination"/>
    <property type="evidence" value="ECO:0007669"/>
    <property type="project" value="UniProtKB-KW"/>
</dbReference>
<evidence type="ECO:0000256" key="5">
    <source>
        <dbReference type="PROSITE-ProRule" id="PRU01248"/>
    </source>
</evidence>
<feature type="domain" description="Tyr recombinase" evidence="6">
    <location>
        <begin position="112"/>
        <end position="322"/>
    </location>
</feature>
<dbReference type="RefSeq" id="WP_115183833.1">
    <property type="nucleotide sequence ID" value="NZ_CAMKUF010000003.1"/>
</dbReference>
<accession>A0A379ZYG1</accession>
<dbReference type="CDD" id="cd00397">
    <property type="entry name" value="DNA_BRE_C"/>
    <property type="match status" value="1"/>
</dbReference>
<keyword evidence="4" id="KW-0233">DNA recombination</keyword>
<reference evidence="8 9" key="1">
    <citation type="submission" date="2018-06" db="EMBL/GenBank/DDBJ databases">
        <authorList>
            <consortium name="Pathogen Informatics"/>
            <person name="Doyle S."/>
        </authorList>
    </citation>
    <scope>NUCLEOTIDE SEQUENCE [LARGE SCALE GENOMIC DNA]</scope>
    <source>
        <strain evidence="8 9">NCTC11544</strain>
    </source>
</reference>
<evidence type="ECO:0000259" key="6">
    <source>
        <dbReference type="PROSITE" id="PS51898"/>
    </source>
</evidence>
<dbReference type="GO" id="GO:0003677">
    <property type="term" value="F:DNA binding"/>
    <property type="evidence" value="ECO:0007669"/>
    <property type="project" value="UniProtKB-UniRule"/>
</dbReference>
<dbReference type="PANTHER" id="PTHR30349:SF64">
    <property type="entry name" value="PROPHAGE INTEGRASE INTD-RELATED"/>
    <property type="match status" value="1"/>
</dbReference>
<feature type="domain" description="Core-binding (CB)" evidence="7">
    <location>
        <begin position="9"/>
        <end position="90"/>
    </location>
</feature>
<keyword evidence="2" id="KW-0229">DNA integration</keyword>
<dbReference type="SUPFAM" id="SSF56349">
    <property type="entry name" value="DNA breaking-rejoining enzymes"/>
    <property type="match status" value="1"/>
</dbReference>
<evidence type="ECO:0000256" key="2">
    <source>
        <dbReference type="ARBA" id="ARBA00022908"/>
    </source>
</evidence>
<keyword evidence="3 5" id="KW-0238">DNA-binding</keyword>
<evidence type="ECO:0000256" key="1">
    <source>
        <dbReference type="ARBA" id="ARBA00008857"/>
    </source>
</evidence>
<dbReference type="InterPro" id="IPR011010">
    <property type="entry name" value="DNA_brk_join_enz"/>
</dbReference>
<dbReference type="InterPro" id="IPR010998">
    <property type="entry name" value="Integrase_recombinase_N"/>
</dbReference>
<dbReference type="Proteomes" id="UP000255529">
    <property type="component" value="Unassembled WGS sequence"/>
</dbReference>
<dbReference type="GO" id="GO:0015074">
    <property type="term" value="P:DNA integration"/>
    <property type="evidence" value="ECO:0007669"/>
    <property type="project" value="UniProtKB-KW"/>
</dbReference>
<dbReference type="InterPro" id="IPR044068">
    <property type="entry name" value="CB"/>
</dbReference>
<evidence type="ECO:0000256" key="4">
    <source>
        <dbReference type="ARBA" id="ARBA00023172"/>
    </source>
</evidence>
<dbReference type="Gene3D" id="1.10.150.130">
    <property type="match status" value="1"/>
</dbReference>
<dbReference type="InterPro" id="IPR050090">
    <property type="entry name" value="Tyrosine_recombinase_XerCD"/>
</dbReference>
<dbReference type="Gene3D" id="1.10.443.10">
    <property type="entry name" value="Intergrase catalytic core"/>
    <property type="match status" value="1"/>
</dbReference>
<dbReference type="InterPro" id="IPR013762">
    <property type="entry name" value="Integrase-like_cat_sf"/>
</dbReference>
<gene>
    <name evidence="8" type="primary">xerC_4</name>
    <name evidence="8" type="ORF">NCTC11544_03229</name>
</gene>
<evidence type="ECO:0000256" key="3">
    <source>
        <dbReference type="ARBA" id="ARBA00023125"/>
    </source>
</evidence>
<dbReference type="PROSITE" id="PS51898">
    <property type="entry name" value="TYR_RECOMBINASE"/>
    <property type="match status" value="1"/>
</dbReference>
<sequence length="343" mass="40881">MKNEEKMHDEWEFLLEEYFFTKQLRSATEWSYRKVALTFTRFIGGTITPAMVTQRDVLHWRRHLLKEKKLSVHTWNNKVAHLRAIFNLAIKKTLVQHTENPFNGTIVPSDTKKKRILTKSQLTRLYLVMQQYEQREKERKPVKGGKCALYPTWFWMTVLDTFRYTGMRNNQMIHIRLRDVNLEQGWIELRLEGSKTHREWKVPVVRQLRERIKLLIMRATERGAGQHDLLFDVKRFTSPRHAHYIYDEKNVLQSFRSFYRRLSRECGFDVSSHRFRHTLATELMKAPDRNLKLVKDLLGHRNVSTTMEYIELDIEVAGKALEQELVLHTDITATRSLQSLTQA</sequence>
<organism evidence="8 9">
    <name type="scientific">Serratia quinivorans</name>
    <dbReference type="NCBI Taxonomy" id="137545"/>
    <lineage>
        <taxon>Bacteria</taxon>
        <taxon>Pseudomonadati</taxon>
        <taxon>Pseudomonadota</taxon>
        <taxon>Gammaproteobacteria</taxon>
        <taxon>Enterobacterales</taxon>
        <taxon>Yersiniaceae</taxon>
        <taxon>Serratia</taxon>
    </lineage>
</organism>
<evidence type="ECO:0000313" key="9">
    <source>
        <dbReference type="Proteomes" id="UP000255529"/>
    </source>
</evidence>
<dbReference type="InterPro" id="IPR002104">
    <property type="entry name" value="Integrase_catalytic"/>
</dbReference>
<dbReference type="EMBL" id="UGYN01000002">
    <property type="protein sequence ID" value="SUI70871.1"/>
    <property type="molecule type" value="Genomic_DNA"/>
</dbReference>
<evidence type="ECO:0000313" key="8">
    <source>
        <dbReference type="EMBL" id="SUI70871.1"/>
    </source>
</evidence>
<proteinExistence type="inferred from homology"/>
<evidence type="ECO:0000259" key="7">
    <source>
        <dbReference type="PROSITE" id="PS51900"/>
    </source>
</evidence>
<comment type="similarity">
    <text evidence="1">Belongs to the 'phage' integrase family.</text>
</comment>